<dbReference type="InterPro" id="IPR022783">
    <property type="entry name" value="GCFC_dom"/>
</dbReference>
<comment type="subcellular location">
    <subcellularLocation>
        <location evidence="1 7">Nucleus</location>
    </subcellularLocation>
</comment>
<dbReference type="Proteomes" id="UP001186944">
    <property type="component" value="Unassembled WGS sequence"/>
</dbReference>
<dbReference type="PIRSF" id="PIRSF017706">
    <property type="entry name" value="TFIP11"/>
    <property type="match status" value="1"/>
</dbReference>
<feature type="region of interest" description="Disordered" evidence="8">
    <location>
        <begin position="73"/>
        <end position="151"/>
    </location>
</feature>
<accession>A0AA88YG92</accession>
<dbReference type="PANTHER" id="PTHR23329">
    <property type="entry name" value="TUFTELIN-INTERACTING PROTEIN 11-RELATED"/>
    <property type="match status" value="1"/>
</dbReference>
<keyword evidence="6 7" id="KW-0539">Nucleus</keyword>
<dbReference type="SMART" id="SM00443">
    <property type="entry name" value="G_patch"/>
    <property type="match status" value="1"/>
</dbReference>
<evidence type="ECO:0000256" key="5">
    <source>
        <dbReference type="ARBA" id="ARBA00023187"/>
    </source>
</evidence>
<evidence type="ECO:0000256" key="1">
    <source>
        <dbReference type="ARBA" id="ARBA00004123"/>
    </source>
</evidence>
<keyword evidence="5 7" id="KW-0508">mRNA splicing</keyword>
<dbReference type="GO" id="GO:0003676">
    <property type="term" value="F:nucleic acid binding"/>
    <property type="evidence" value="ECO:0007669"/>
    <property type="project" value="InterPro"/>
</dbReference>
<name>A0AA88YG92_PINIB</name>
<evidence type="ECO:0000313" key="11">
    <source>
        <dbReference type="Proteomes" id="UP001186944"/>
    </source>
</evidence>
<dbReference type="InterPro" id="IPR045211">
    <property type="entry name" value="TFP11/STIP/Ntr1"/>
</dbReference>
<evidence type="ECO:0000256" key="6">
    <source>
        <dbReference type="ARBA" id="ARBA00023242"/>
    </source>
</evidence>
<dbReference type="InterPro" id="IPR022159">
    <property type="entry name" value="STIP/TFIP11_N"/>
</dbReference>
<comment type="similarity">
    <text evidence="2 7">Belongs to the TFP11/STIP family.</text>
</comment>
<sequence>MIDERSVYGCKIFNKHVPFEFCECGRDHRILLVTMSSPEVEKFEITDDDLMREFNPRSGFRQTKNQAIYGMWADSDDEDQRSGFGGGSRRKKKSDLSMPVNFVSGGIKQGDKIKKEENEDSDSDEEPMIVQPPRSFRQDKSAGRRGGKQFAGFGRKEVGFGEWEKHTRGIGQKLLAQMGYKPGEGLGKKGQGITTPVEAVKRKNTRAAIGAFGTERSERSLQDFPVYDSEEEEDKKFKEELSQWKRKSEQGNKKKPKYVYKTAQELIESGTGKKKHVPNKSSKVKVIDMTGKEQRVLSGYHAIATRHDRPDEDEDIIEEDTTQRKVFQMPELMHNLNILVDMAEEEIIQNDRKLRYEKDHIINMNHEKLRLDEICDQEEKQLDKLRNVLEIVDSCEERMKPGNDNPLTLDECAGIFKSLQDDYYEEYKMYDLSSLAVAMVFPMMRQYLSQWDPLSDPRYGIDTIKQWRFLLEDYNSRYVPDPKNMDVYQRLLWDVWLPFVRTTVLKWNVRACDPLIELIEAWKPVIPSYITENILDQLVLPRLLQEVENWNPLTDTMPIHAWLHPWLPLMAEKLEPLYAPIRHKLSSALTNWHPSDASAKVILQPWVKVFKQGHMEAFLVKNILPKLAMCMGEFVINPVHQVLEPWHWVMSWSDIIPTKHMVEMLDKTFFPKWRTILTTWLGNMPNYDEITKWYLGWKSLFSEEYLSHPVIKENFAKALDVMNRSVSGHMQPGLKENVAYFSHMEKRQMADSSSSSRSPPRLHKESNEQYARSASSTTSYTSSFKDLIEKKAAELNMLFMPVIGKSQEGKQVYRFGQLLMYFDRNVVFMQQSDSLWVPVSIQTLVDKASASQGYPP</sequence>
<organism evidence="10 11">
    <name type="scientific">Pinctada imbricata</name>
    <name type="common">Atlantic pearl-oyster</name>
    <name type="synonym">Pinctada martensii</name>
    <dbReference type="NCBI Taxonomy" id="66713"/>
    <lineage>
        <taxon>Eukaryota</taxon>
        <taxon>Metazoa</taxon>
        <taxon>Spiralia</taxon>
        <taxon>Lophotrochozoa</taxon>
        <taxon>Mollusca</taxon>
        <taxon>Bivalvia</taxon>
        <taxon>Autobranchia</taxon>
        <taxon>Pteriomorphia</taxon>
        <taxon>Pterioida</taxon>
        <taxon>Pterioidea</taxon>
        <taxon>Pteriidae</taxon>
        <taxon>Pinctada</taxon>
    </lineage>
</organism>
<evidence type="ECO:0000256" key="2">
    <source>
        <dbReference type="ARBA" id="ARBA00010900"/>
    </source>
</evidence>
<keyword evidence="11" id="KW-1185">Reference proteome</keyword>
<feature type="domain" description="G-patch" evidence="9">
    <location>
        <begin position="167"/>
        <end position="214"/>
    </location>
</feature>
<dbReference type="InterPro" id="IPR000467">
    <property type="entry name" value="G_patch_dom"/>
</dbReference>
<comment type="caution">
    <text evidence="10">The sequence shown here is derived from an EMBL/GenBank/DDBJ whole genome shotgun (WGS) entry which is preliminary data.</text>
</comment>
<dbReference type="InterPro" id="IPR024933">
    <property type="entry name" value="TFP11"/>
</dbReference>
<evidence type="ECO:0000259" key="9">
    <source>
        <dbReference type="PROSITE" id="PS50174"/>
    </source>
</evidence>
<evidence type="ECO:0000256" key="3">
    <source>
        <dbReference type="ARBA" id="ARBA00022664"/>
    </source>
</evidence>
<reference evidence="10" key="1">
    <citation type="submission" date="2019-08" db="EMBL/GenBank/DDBJ databases">
        <title>The improved chromosome-level genome for the pearl oyster Pinctada fucata martensii using PacBio sequencing and Hi-C.</title>
        <authorList>
            <person name="Zheng Z."/>
        </authorList>
    </citation>
    <scope>NUCLEOTIDE SEQUENCE</scope>
    <source>
        <strain evidence="10">ZZ-2019</strain>
        <tissue evidence="10">Adductor muscle</tissue>
    </source>
</reference>
<keyword evidence="4 7" id="KW-0747">Spliceosome</keyword>
<protein>
    <recommendedName>
        <fullName evidence="9">G-patch domain-containing protein</fullName>
    </recommendedName>
</protein>
<dbReference type="PANTHER" id="PTHR23329:SF1">
    <property type="entry name" value="TUFTELIN-INTERACTING PROTEIN 11"/>
    <property type="match status" value="1"/>
</dbReference>
<dbReference type="EMBL" id="VSWD01000004">
    <property type="protein sequence ID" value="KAK3104876.1"/>
    <property type="molecule type" value="Genomic_DNA"/>
</dbReference>
<dbReference type="Pfam" id="PF01585">
    <property type="entry name" value="G-patch"/>
    <property type="match status" value="1"/>
</dbReference>
<dbReference type="GO" id="GO:0000390">
    <property type="term" value="P:spliceosomal complex disassembly"/>
    <property type="evidence" value="ECO:0007669"/>
    <property type="project" value="InterPro"/>
</dbReference>
<proteinExistence type="inferred from homology"/>
<evidence type="ECO:0000256" key="7">
    <source>
        <dbReference type="PIRNR" id="PIRNR017706"/>
    </source>
</evidence>
<dbReference type="AlphaFoldDB" id="A0AA88YG92"/>
<feature type="compositionally biased region" description="Acidic residues" evidence="8">
    <location>
        <begin position="118"/>
        <end position="127"/>
    </location>
</feature>
<evidence type="ECO:0000256" key="4">
    <source>
        <dbReference type="ARBA" id="ARBA00022728"/>
    </source>
</evidence>
<gene>
    <name evidence="10" type="ORF">FSP39_012193</name>
</gene>
<dbReference type="Pfam" id="PF12457">
    <property type="entry name" value="TIP_N"/>
    <property type="match status" value="1"/>
</dbReference>
<dbReference type="Pfam" id="PF07842">
    <property type="entry name" value="GCFC"/>
    <property type="match status" value="1"/>
</dbReference>
<dbReference type="PROSITE" id="PS50174">
    <property type="entry name" value="G_PATCH"/>
    <property type="match status" value="1"/>
</dbReference>
<evidence type="ECO:0000256" key="8">
    <source>
        <dbReference type="SAM" id="MobiDB-lite"/>
    </source>
</evidence>
<keyword evidence="3 7" id="KW-0507">mRNA processing</keyword>
<feature type="region of interest" description="Disordered" evidence="8">
    <location>
        <begin position="750"/>
        <end position="774"/>
    </location>
</feature>
<evidence type="ECO:0000313" key="10">
    <source>
        <dbReference type="EMBL" id="KAK3104876.1"/>
    </source>
</evidence>
<dbReference type="GO" id="GO:0071008">
    <property type="term" value="C:U2-type post-mRNA release spliceosomal complex"/>
    <property type="evidence" value="ECO:0007669"/>
    <property type="project" value="TreeGrafter"/>
</dbReference>